<dbReference type="Proteomes" id="UP000193404">
    <property type="component" value="Chromosome"/>
</dbReference>
<dbReference type="EMBL" id="CP020477">
    <property type="protein sequence ID" value="ARM76757.1"/>
    <property type="molecule type" value="Genomic_DNA"/>
</dbReference>
<dbReference type="KEGG" id="aman:B6F84_12525"/>
<dbReference type="InterPro" id="IPR011017">
    <property type="entry name" value="TRASH_dom"/>
</dbReference>
<dbReference type="InterPro" id="IPR007029">
    <property type="entry name" value="YHS_dom"/>
</dbReference>
<dbReference type="SUPFAM" id="SSF47240">
    <property type="entry name" value="Ferritin-like"/>
    <property type="match status" value="1"/>
</dbReference>
<evidence type="ECO:0000313" key="3">
    <source>
        <dbReference type="Proteomes" id="UP000193404"/>
    </source>
</evidence>
<dbReference type="SMART" id="SM00746">
    <property type="entry name" value="TRASH"/>
    <property type="match status" value="1"/>
</dbReference>
<reference evidence="2 3" key="1">
    <citation type="submission" date="2017-03" db="EMBL/GenBank/DDBJ databases">
        <title>Sulfur activation and transportation mechanism of thermophilic Archaea Acidianus manzaensis YN-25.</title>
        <authorList>
            <person name="Ma Y."/>
            <person name="Yang Y."/>
            <person name="Xia J."/>
        </authorList>
    </citation>
    <scope>NUCLEOTIDE SEQUENCE [LARGE SCALE GENOMIC DNA]</scope>
    <source>
        <strain evidence="2 3">YN-25</strain>
    </source>
</reference>
<dbReference type="GO" id="GO:0016491">
    <property type="term" value="F:oxidoreductase activity"/>
    <property type="evidence" value="ECO:0007669"/>
    <property type="project" value="InterPro"/>
</dbReference>
<protein>
    <submittedName>
        <fullName evidence="2">YHS domain-containing protein</fullName>
    </submittedName>
</protein>
<name>A0A1W6K2P8_9CREN</name>
<evidence type="ECO:0000259" key="1">
    <source>
        <dbReference type="SMART" id="SM00746"/>
    </source>
</evidence>
<dbReference type="STRING" id="282676.B6F84_12525"/>
<evidence type="ECO:0000313" key="2">
    <source>
        <dbReference type="EMBL" id="ARM76757.1"/>
    </source>
</evidence>
<sequence length="54" mass="6326">MIDPVCGMEVDETSKYKTMYKGKIYYFCSNGCKKEFEKDPEKYLKEGPKGMPEM</sequence>
<feature type="domain" description="TRASH" evidence="1">
    <location>
        <begin position="3"/>
        <end position="40"/>
    </location>
</feature>
<dbReference type="Gene3D" id="1.10.620.20">
    <property type="entry name" value="Ribonucleotide Reductase, subunit A"/>
    <property type="match status" value="1"/>
</dbReference>
<organism evidence="2 3">
    <name type="scientific">Acidianus manzaensis</name>
    <dbReference type="NCBI Taxonomy" id="282676"/>
    <lineage>
        <taxon>Archaea</taxon>
        <taxon>Thermoproteota</taxon>
        <taxon>Thermoprotei</taxon>
        <taxon>Sulfolobales</taxon>
        <taxon>Sulfolobaceae</taxon>
        <taxon>Acidianus</taxon>
    </lineage>
</organism>
<accession>A0A1W6K2P8</accession>
<dbReference type="InterPro" id="IPR012348">
    <property type="entry name" value="RNR-like"/>
</dbReference>
<keyword evidence="3" id="KW-1185">Reference proteome</keyword>
<dbReference type="InterPro" id="IPR009078">
    <property type="entry name" value="Ferritin-like_SF"/>
</dbReference>
<gene>
    <name evidence="2" type="ORF">B6F84_12525</name>
</gene>
<dbReference type="Pfam" id="PF04945">
    <property type="entry name" value="YHS"/>
    <property type="match status" value="1"/>
</dbReference>
<dbReference type="AlphaFoldDB" id="A0A1W6K2P8"/>
<proteinExistence type="predicted"/>